<evidence type="ECO:0000313" key="2">
    <source>
        <dbReference type="EMBL" id="GMF24841.1"/>
    </source>
</evidence>
<keyword evidence="3" id="KW-1185">Reference proteome</keyword>
<keyword evidence="1" id="KW-0812">Transmembrane</keyword>
<evidence type="ECO:0000313" key="3">
    <source>
        <dbReference type="Proteomes" id="UP001165083"/>
    </source>
</evidence>
<proteinExistence type="predicted"/>
<gene>
    <name evidence="2" type="ORF">Plil01_001020600</name>
</gene>
<feature type="transmembrane region" description="Helical" evidence="1">
    <location>
        <begin position="430"/>
        <end position="449"/>
    </location>
</feature>
<evidence type="ECO:0000256" key="1">
    <source>
        <dbReference type="SAM" id="Phobius"/>
    </source>
</evidence>
<protein>
    <submittedName>
        <fullName evidence="2">Unnamed protein product</fullName>
    </submittedName>
</protein>
<reference evidence="2" key="1">
    <citation type="submission" date="2023-04" db="EMBL/GenBank/DDBJ databases">
        <title>Phytophthora lilii NBRC 32176.</title>
        <authorList>
            <person name="Ichikawa N."/>
            <person name="Sato H."/>
            <person name="Tonouchi N."/>
        </authorList>
    </citation>
    <scope>NUCLEOTIDE SEQUENCE</scope>
    <source>
        <strain evidence="2">NBRC 32176</strain>
    </source>
</reference>
<dbReference type="Proteomes" id="UP001165083">
    <property type="component" value="Unassembled WGS sequence"/>
</dbReference>
<dbReference type="EMBL" id="BSXW01000532">
    <property type="protein sequence ID" value="GMF24841.1"/>
    <property type="molecule type" value="Genomic_DNA"/>
</dbReference>
<accession>A0A9W6X0V6</accession>
<feature type="transmembrane region" description="Helical" evidence="1">
    <location>
        <begin position="163"/>
        <end position="190"/>
    </location>
</feature>
<feature type="transmembrane region" description="Helical" evidence="1">
    <location>
        <begin position="210"/>
        <end position="229"/>
    </location>
</feature>
<sequence length="514" mass="56345">MLVFTTTGRLILMHAVEHGFLASILAPAGSKNFQPFDSYDKANSHSTPPLAKEYAGRNATSLSGAILSATSRRLDEANSEGESAGEGRFFIQAIKKARGGTDLFYQDLINAIKITLCEQDLAIRFVPSDAENAYNLVTRLPRVYADPDSPMSITKAHSSIMDWAAGIAGFLVPSIVLGVLSLLTMIFFLICRCCCNRCGGRYPRKEGYTLMQTLLRLLFFLLFGIGSVVDTARAYPFRNTIPAAVDDIFNATVGILNKSIDWVVKVRTPLENVRDKVDSSVDLVVAELESSDFVEDGVYGLIGRLDTFGSYSANRTLHEGCTIDTEDGGSEKLCLPCDVCTTVCSETQKASDQVASKAEPGLKELIAVRSQLNIKLVDIADLVRSAVNSKVHNADDLITALVVSRNKVNDYEDTFQRYRRGIGYDNIKSFYVANGVVALGAVGILFGLTKLKSLPILCMWHVCEIAYTLTQNWTVPLGDPGRALDACFQNEWLIDAFNLTSQLDFAQGRREFDA</sequence>
<name>A0A9W6X0V6_9STRA</name>
<keyword evidence="1" id="KW-0472">Membrane</keyword>
<organism evidence="2 3">
    <name type="scientific">Phytophthora lilii</name>
    <dbReference type="NCBI Taxonomy" id="2077276"/>
    <lineage>
        <taxon>Eukaryota</taxon>
        <taxon>Sar</taxon>
        <taxon>Stramenopiles</taxon>
        <taxon>Oomycota</taxon>
        <taxon>Peronosporomycetes</taxon>
        <taxon>Peronosporales</taxon>
        <taxon>Peronosporaceae</taxon>
        <taxon>Phytophthora</taxon>
    </lineage>
</organism>
<dbReference type="OrthoDB" id="193965at2759"/>
<comment type="caution">
    <text evidence="2">The sequence shown here is derived from an EMBL/GenBank/DDBJ whole genome shotgun (WGS) entry which is preliminary data.</text>
</comment>
<keyword evidence="1" id="KW-1133">Transmembrane helix</keyword>
<dbReference type="AlphaFoldDB" id="A0A9W6X0V6"/>